<comment type="caution">
    <text evidence="2">The sequence shown here is derived from an EMBL/GenBank/DDBJ whole genome shotgun (WGS) entry which is preliminary data.</text>
</comment>
<evidence type="ECO:0000256" key="1">
    <source>
        <dbReference type="SAM" id="MobiDB-lite"/>
    </source>
</evidence>
<reference evidence="2 3" key="1">
    <citation type="submission" date="2017-11" db="EMBL/GenBank/DDBJ databases">
        <title>De novo assembly and phasing of dikaryotic genomes from two isolates of Puccinia coronata f. sp. avenae, the causal agent of oat crown rust.</title>
        <authorList>
            <person name="Miller M.E."/>
            <person name="Zhang Y."/>
            <person name="Omidvar V."/>
            <person name="Sperschneider J."/>
            <person name="Schwessinger B."/>
            <person name="Raley C."/>
            <person name="Palmer J.M."/>
            <person name="Garnica D."/>
            <person name="Upadhyaya N."/>
            <person name="Rathjen J."/>
            <person name="Taylor J.M."/>
            <person name="Park R.F."/>
            <person name="Dodds P.N."/>
            <person name="Hirsch C.D."/>
            <person name="Kianian S.F."/>
            <person name="Figueroa M."/>
        </authorList>
    </citation>
    <scope>NUCLEOTIDE SEQUENCE [LARGE SCALE GENOMIC DNA]</scope>
    <source>
        <strain evidence="2">12SD80</strain>
    </source>
</reference>
<feature type="compositionally biased region" description="Basic residues" evidence="1">
    <location>
        <begin position="26"/>
        <end position="38"/>
    </location>
</feature>
<proteinExistence type="predicted"/>
<sequence>MASTQSSKKTNTRSKNNRPNVSRQAVAKRKTKQKKRSQNKGTDRTLDHTSNHEDETNEEDDTNANEPNTRTQSLSDAGLGDDSDSSPENSVDLTLDNFKSQLQNWSVNQLRQAVQKNKSIQTPRIPSEIQDALVLLQRNYIKSKLMLALIGNVKGRVNQCANRVVRIEGWDERNGHLGEAWASLSPNEKAVFSPPIFACLSKIPYRISDDEDDENEEINLTEEEKELYEPLYKNLVNHKKVALLISKGSDSTTTQSSIFKQAERSLTKLNLGLYTMSSLYNTTYYLMVAMRETGNKSFCKEWSNDSAWLAFTKKVASKEKL</sequence>
<organism evidence="2 3">
    <name type="scientific">Puccinia coronata f. sp. avenae</name>
    <dbReference type="NCBI Taxonomy" id="200324"/>
    <lineage>
        <taxon>Eukaryota</taxon>
        <taxon>Fungi</taxon>
        <taxon>Dikarya</taxon>
        <taxon>Basidiomycota</taxon>
        <taxon>Pucciniomycotina</taxon>
        <taxon>Pucciniomycetes</taxon>
        <taxon>Pucciniales</taxon>
        <taxon>Pucciniaceae</taxon>
        <taxon>Puccinia</taxon>
    </lineage>
</organism>
<protein>
    <submittedName>
        <fullName evidence="2">Uncharacterized protein</fullName>
    </submittedName>
</protein>
<feature type="compositionally biased region" description="Low complexity" evidence="1">
    <location>
        <begin position="64"/>
        <end position="78"/>
    </location>
</feature>
<gene>
    <name evidence="2" type="ORF">PCASD_21162</name>
</gene>
<feature type="region of interest" description="Disordered" evidence="1">
    <location>
        <begin position="1"/>
        <end position="92"/>
    </location>
</feature>
<name>A0A2N5TQ42_9BASI</name>
<dbReference type="AlphaFoldDB" id="A0A2N5TQ42"/>
<dbReference type="EMBL" id="PGCI01000398">
    <property type="protein sequence ID" value="PLW27619.1"/>
    <property type="molecule type" value="Genomic_DNA"/>
</dbReference>
<evidence type="ECO:0000313" key="3">
    <source>
        <dbReference type="Proteomes" id="UP000235392"/>
    </source>
</evidence>
<dbReference type="Proteomes" id="UP000235392">
    <property type="component" value="Unassembled WGS sequence"/>
</dbReference>
<feature type="compositionally biased region" description="Basic and acidic residues" evidence="1">
    <location>
        <begin position="41"/>
        <end position="54"/>
    </location>
</feature>
<evidence type="ECO:0000313" key="2">
    <source>
        <dbReference type="EMBL" id="PLW27619.1"/>
    </source>
</evidence>
<accession>A0A2N5TQ42</accession>